<protein>
    <recommendedName>
        <fullName evidence="8">ADP,ATP carrier protein</fullName>
    </recommendedName>
</protein>
<evidence type="ECO:0000313" key="6">
    <source>
        <dbReference type="EMBL" id="CAK9002560.1"/>
    </source>
</evidence>
<dbReference type="Gene3D" id="1.50.40.10">
    <property type="entry name" value="Mitochondrial carrier domain"/>
    <property type="match status" value="1"/>
</dbReference>
<evidence type="ECO:0000256" key="4">
    <source>
        <dbReference type="ARBA" id="ARBA00022737"/>
    </source>
</evidence>
<dbReference type="PRINTS" id="PR00926">
    <property type="entry name" value="MITOCARRIER"/>
</dbReference>
<gene>
    <name evidence="6" type="ORF">CCMP2556_LOCUS6907</name>
</gene>
<dbReference type="InterPro" id="IPR002067">
    <property type="entry name" value="MCP"/>
</dbReference>
<keyword evidence="2" id="KW-0813">Transport</keyword>
<dbReference type="InterPro" id="IPR018108">
    <property type="entry name" value="MCP_transmembrane"/>
</dbReference>
<dbReference type="EMBL" id="CAXAMN010003036">
    <property type="protein sequence ID" value="CAK9002560.1"/>
    <property type="molecule type" value="Genomic_DNA"/>
</dbReference>
<organism evidence="6 7">
    <name type="scientific">Durusdinium trenchii</name>
    <dbReference type="NCBI Taxonomy" id="1381693"/>
    <lineage>
        <taxon>Eukaryota</taxon>
        <taxon>Sar</taxon>
        <taxon>Alveolata</taxon>
        <taxon>Dinophyceae</taxon>
        <taxon>Suessiales</taxon>
        <taxon>Symbiodiniaceae</taxon>
        <taxon>Durusdinium</taxon>
    </lineage>
</organism>
<evidence type="ECO:0000256" key="1">
    <source>
        <dbReference type="ARBA" id="ARBA00004141"/>
    </source>
</evidence>
<comment type="subcellular location">
    <subcellularLocation>
        <location evidence="1">Membrane</location>
        <topology evidence="1">Multi-pass membrane protein</topology>
    </subcellularLocation>
</comment>
<keyword evidence="3" id="KW-0812">Transmembrane</keyword>
<evidence type="ECO:0000256" key="2">
    <source>
        <dbReference type="ARBA" id="ARBA00022448"/>
    </source>
</evidence>
<evidence type="ECO:0000313" key="7">
    <source>
        <dbReference type="Proteomes" id="UP001642484"/>
    </source>
</evidence>
<dbReference type="Pfam" id="PF00153">
    <property type="entry name" value="Mito_carr"/>
    <property type="match status" value="1"/>
</dbReference>
<dbReference type="SUPFAM" id="SSF103506">
    <property type="entry name" value="Mitochondrial carrier"/>
    <property type="match status" value="1"/>
</dbReference>
<evidence type="ECO:0008006" key="8">
    <source>
        <dbReference type="Google" id="ProtNLM"/>
    </source>
</evidence>
<keyword evidence="7" id="KW-1185">Reference proteome</keyword>
<dbReference type="InterPro" id="IPR023395">
    <property type="entry name" value="MCP_dom_sf"/>
</dbReference>
<reference evidence="6 7" key="1">
    <citation type="submission" date="2024-02" db="EMBL/GenBank/DDBJ databases">
        <authorList>
            <person name="Chen Y."/>
            <person name="Shah S."/>
            <person name="Dougan E. K."/>
            <person name="Thang M."/>
            <person name="Chan C."/>
        </authorList>
    </citation>
    <scope>NUCLEOTIDE SEQUENCE [LARGE SCALE GENOMIC DNA]</scope>
</reference>
<evidence type="ECO:0000256" key="5">
    <source>
        <dbReference type="ARBA" id="ARBA00023136"/>
    </source>
</evidence>
<proteinExistence type="predicted"/>
<comment type="caution">
    <text evidence="6">The sequence shown here is derived from an EMBL/GenBank/DDBJ whole genome shotgun (WGS) entry which is preliminary data.</text>
</comment>
<keyword evidence="5" id="KW-0472">Membrane</keyword>
<accession>A0ABP0IMF9</accession>
<dbReference type="Proteomes" id="UP001642484">
    <property type="component" value="Unassembled WGS sequence"/>
</dbReference>
<evidence type="ECO:0000256" key="3">
    <source>
        <dbReference type="ARBA" id="ARBA00022692"/>
    </source>
</evidence>
<name>A0ABP0IMF9_9DINO</name>
<keyword evidence="4" id="KW-0677">Repeat</keyword>
<sequence length="162" mass="18246">MIDPLRPGMNGDGLIRRCIDALPEVKKVVAGGIAGCVSKTAVAPLSRVTILMQVQSMRPHKFVDGKNPNNQYRLKEAQCRRTYFKVSGRFTWRKASPASGEGILLHAFIVFHTLQSPSMPMPQSERRCSKAIMPPSFQTRAGTCWRVVELRVQRFAPFTLWM</sequence>